<evidence type="ECO:0000256" key="11">
    <source>
        <dbReference type="SAM" id="Coils"/>
    </source>
</evidence>
<feature type="coiled-coil region" evidence="11">
    <location>
        <begin position="187"/>
        <end position="214"/>
    </location>
</feature>
<evidence type="ECO:0000313" key="14">
    <source>
        <dbReference type="Proteomes" id="UP000001307"/>
    </source>
</evidence>
<accession>E4X9A4</accession>
<keyword evidence="14" id="KW-1185">Reference proteome</keyword>
<feature type="compositionally biased region" description="Polar residues" evidence="12">
    <location>
        <begin position="95"/>
        <end position="113"/>
    </location>
</feature>
<keyword evidence="5" id="KW-0677">Repeat</keyword>
<dbReference type="GO" id="GO:0005814">
    <property type="term" value="C:centriole"/>
    <property type="evidence" value="ECO:0007669"/>
    <property type="project" value="UniProtKB-SubCell"/>
</dbReference>
<evidence type="ECO:0000256" key="10">
    <source>
        <dbReference type="ARBA" id="ARBA00049959"/>
    </source>
</evidence>
<dbReference type="OrthoDB" id="10064898at2759"/>
<keyword evidence="6 11" id="KW-0175">Coiled coil</keyword>
<gene>
    <name evidence="13" type="ORF">GSOID_T00004452001</name>
</gene>
<dbReference type="InterPro" id="IPR033351">
    <property type="entry name" value="POC5"/>
</dbReference>
<protein>
    <recommendedName>
        <fullName evidence="3">Centrosomal protein POC5</fullName>
    </recommendedName>
    <alternativeName>
        <fullName evidence="9">Protein of centriole 5</fullName>
    </alternativeName>
</protein>
<evidence type="ECO:0000256" key="7">
    <source>
        <dbReference type="ARBA" id="ARBA00023212"/>
    </source>
</evidence>
<evidence type="ECO:0000256" key="5">
    <source>
        <dbReference type="ARBA" id="ARBA00022737"/>
    </source>
</evidence>
<feature type="compositionally biased region" description="Basic and acidic residues" evidence="12">
    <location>
        <begin position="72"/>
        <end position="81"/>
    </location>
</feature>
<comment type="subcellular location">
    <subcellularLocation>
        <location evidence="1">Cytoplasm</location>
        <location evidence="1">Cytoskeleton</location>
        <location evidence="1">Microtubule organizing center</location>
        <location evidence="1">Centrosome</location>
        <location evidence="1">Centriole</location>
    </subcellularLocation>
</comment>
<keyword evidence="8" id="KW-0131">Cell cycle</keyword>
<feature type="coiled-coil region" evidence="11">
    <location>
        <begin position="306"/>
        <end position="340"/>
    </location>
</feature>
<comment type="similarity">
    <text evidence="2">Belongs to the POC5 family.</text>
</comment>
<dbReference type="Proteomes" id="UP000001307">
    <property type="component" value="Unassembled WGS sequence"/>
</dbReference>
<sequence length="509" mass="57982">MSEREHERQIDEETYSIEARPAPQPVAGPRDAHQAIADGTDSFLVELALSQDSLEDITERSSEDGPDTPDTIVREQPRMSDDNEESTTEYDYESLENSRSYGQPIPSGSENQEGIFTKNTLESDDITARLQPLIPSGAPSFIANVFDKVIPELQQSLDAEYKRSQSQLESEHKARLQSLHSQHHHQQFELYEKVIALQDQVQKLEDELNTRNKIVDNLSAIVIRKMNERTISEVIAHWRQQCELQKVEKKRLKMVEELHRRNTLRKYVSMWKNSIKSKWKAKVEKVCKERATEICIKLKDDLTCQINRLEQEVKTRDEILDKMEKKHGNVEENLSKALMRGICALNMEAMSVLQKPEVDGHQSIDNLEFANSNQQNNGYPLVNSGSRQNSIVNSIAPQPRAAVVASNVYLDTVSSLDDFATGNNSRRLKVRNSSEFTGSMAGSRRIAPKPSKGPVTYKHDPRDGAARRVKDPRKPNEPWKPVGSKTKREDQQQRPPTAPRHGFTAVKHY</sequence>
<dbReference type="PANTHER" id="PTHR28618">
    <property type="entry name" value="CENTROSOMAL PROTEIN POC5"/>
    <property type="match status" value="1"/>
</dbReference>
<evidence type="ECO:0000256" key="6">
    <source>
        <dbReference type="ARBA" id="ARBA00023054"/>
    </source>
</evidence>
<dbReference type="EMBL" id="FN653030">
    <property type="protein sequence ID" value="CBY19033.1"/>
    <property type="molecule type" value="Genomic_DNA"/>
</dbReference>
<organism evidence="13">
    <name type="scientific">Oikopleura dioica</name>
    <name type="common">Tunicate</name>
    <dbReference type="NCBI Taxonomy" id="34765"/>
    <lineage>
        <taxon>Eukaryota</taxon>
        <taxon>Metazoa</taxon>
        <taxon>Chordata</taxon>
        <taxon>Tunicata</taxon>
        <taxon>Appendicularia</taxon>
        <taxon>Copelata</taxon>
        <taxon>Oikopleuridae</taxon>
        <taxon>Oikopleura</taxon>
    </lineage>
</organism>
<evidence type="ECO:0000256" key="9">
    <source>
        <dbReference type="ARBA" id="ARBA00031694"/>
    </source>
</evidence>
<dbReference type="InParanoid" id="E4X9A4"/>
<feature type="compositionally biased region" description="Basic and acidic residues" evidence="12">
    <location>
        <begin position="457"/>
        <end position="477"/>
    </location>
</feature>
<evidence type="ECO:0000256" key="8">
    <source>
        <dbReference type="ARBA" id="ARBA00023306"/>
    </source>
</evidence>
<proteinExistence type="inferred from homology"/>
<name>E4X9A4_OIKDI</name>
<comment type="function">
    <text evidence="10">Essential for the assembly of the distal half of centrioles, required for centriole elongation. Acts as a negative regulator of centriole elongation.</text>
</comment>
<evidence type="ECO:0000256" key="1">
    <source>
        <dbReference type="ARBA" id="ARBA00004114"/>
    </source>
</evidence>
<evidence type="ECO:0000313" key="13">
    <source>
        <dbReference type="EMBL" id="CBY19033.1"/>
    </source>
</evidence>
<feature type="compositionally biased region" description="Basic and acidic residues" evidence="12">
    <location>
        <begin position="1"/>
        <end position="11"/>
    </location>
</feature>
<feature type="compositionally biased region" description="Acidic residues" evidence="12">
    <location>
        <begin position="82"/>
        <end position="94"/>
    </location>
</feature>
<feature type="region of interest" description="Disordered" evidence="12">
    <location>
        <begin position="1"/>
        <end position="113"/>
    </location>
</feature>
<evidence type="ECO:0000256" key="3">
    <source>
        <dbReference type="ARBA" id="ARBA00014910"/>
    </source>
</evidence>
<dbReference type="AlphaFoldDB" id="E4X9A4"/>
<evidence type="ECO:0000256" key="4">
    <source>
        <dbReference type="ARBA" id="ARBA00022490"/>
    </source>
</evidence>
<keyword evidence="4" id="KW-0963">Cytoplasm</keyword>
<feature type="region of interest" description="Disordered" evidence="12">
    <location>
        <begin position="431"/>
        <end position="509"/>
    </location>
</feature>
<dbReference type="PANTHER" id="PTHR28618:SF1">
    <property type="entry name" value="CENTROSOMAL PROTEIN POC5"/>
    <property type="match status" value="1"/>
</dbReference>
<evidence type="ECO:0000256" key="12">
    <source>
        <dbReference type="SAM" id="MobiDB-lite"/>
    </source>
</evidence>
<reference evidence="13" key="1">
    <citation type="journal article" date="2010" name="Science">
        <title>Plasticity of animal genome architecture unmasked by rapid evolution of a pelagic tunicate.</title>
        <authorList>
            <person name="Denoeud F."/>
            <person name="Henriet S."/>
            <person name="Mungpakdee S."/>
            <person name="Aury J.M."/>
            <person name="Da Silva C."/>
            <person name="Brinkmann H."/>
            <person name="Mikhaleva J."/>
            <person name="Olsen L.C."/>
            <person name="Jubin C."/>
            <person name="Canestro C."/>
            <person name="Bouquet J.M."/>
            <person name="Danks G."/>
            <person name="Poulain J."/>
            <person name="Campsteijn C."/>
            <person name="Adamski M."/>
            <person name="Cross I."/>
            <person name="Yadetie F."/>
            <person name="Muffato M."/>
            <person name="Louis A."/>
            <person name="Butcher S."/>
            <person name="Tsagkogeorga G."/>
            <person name="Konrad A."/>
            <person name="Singh S."/>
            <person name="Jensen M.F."/>
            <person name="Cong E.H."/>
            <person name="Eikeseth-Otteraa H."/>
            <person name="Noel B."/>
            <person name="Anthouard V."/>
            <person name="Porcel B.M."/>
            <person name="Kachouri-Lafond R."/>
            <person name="Nishino A."/>
            <person name="Ugolini M."/>
            <person name="Chourrout P."/>
            <person name="Nishida H."/>
            <person name="Aasland R."/>
            <person name="Huzurbazar S."/>
            <person name="Westhof E."/>
            <person name="Delsuc F."/>
            <person name="Lehrach H."/>
            <person name="Reinhardt R."/>
            <person name="Weissenbach J."/>
            <person name="Roy S.W."/>
            <person name="Artiguenave F."/>
            <person name="Postlethwait J.H."/>
            <person name="Manak J.R."/>
            <person name="Thompson E.M."/>
            <person name="Jaillon O."/>
            <person name="Du Pasquier L."/>
            <person name="Boudinot P."/>
            <person name="Liberles D.A."/>
            <person name="Volff J.N."/>
            <person name="Philippe H."/>
            <person name="Lenhard B."/>
            <person name="Roest Crollius H."/>
            <person name="Wincker P."/>
            <person name="Chourrout D."/>
        </authorList>
    </citation>
    <scope>NUCLEOTIDE SEQUENCE [LARGE SCALE GENOMIC DNA]</scope>
</reference>
<evidence type="ECO:0000256" key="2">
    <source>
        <dbReference type="ARBA" id="ARBA00010411"/>
    </source>
</evidence>
<keyword evidence="7" id="KW-0206">Cytoskeleton</keyword>